<name>A0ABN3VI98_9PSEU</name>
<evidence type="ECO:0000313" key="2">
    <source>
        <dbReference type="Proteomes" id="UP001500979"/>
    </source>
</evidence>
<dbReference type="Pfam" id="PF21863">
    <property type="entry name" value="HTH_67"/>
    <property type="match status" value="1"/>
</dbReference>
<sequence>MTTIARRGKSSLDLLHSMIYFAPEAADEFAALGLDRGLMSYLAGRSAPMGAVGAGVVSATFYNFNPAKVAAEIPRAWSIAAPSDVIAARFRAVDGALRRLLGAEVTSDLVATTAELAQAATQDLRPDGKPLYAAHADLAWPEEPHLRLWHAVSLLREFRGDAHITALQRAGLSGLQALVLHVATGEGFTAEAARRTRVWSEDEWAAGVSELRQRGLVDADGAITEQGAALREEVETETDAMSAGPWESLSGDQLDVLLGNGSQLSRALLAAGALPPGLFAKR</sequence>
<dbReference type="InterPro" id="IPR054058">
    <property type="entry name" value="HTH_67"/>
</dbReference>
<organism evidence="1 2">
    <name type="scientific">Saccharopolyspora taberi</name>
    <dbReference type="NCBI Taxonomy" id="60895"/>
    <lineage>
        <taxon>Bacteria</taxon>
        <taxon>Bacillati</taxon>
        <taxon>Actinomycetota</taxon>
        <taxon>Actinomycetes</taxon>
        <taxon>Pseudonocardiales</taxon>
        <taxon>Pseudonocardiaceae</taxon>
        <taxon>Saccharopolyspora</taxon>
    </lineage>
</organism>
<dbReference type="Proteomes" id="UP001500979">
    <property type="component" value="Unassembled WGS sequence"/>
</dbReference>
<proteinExistence type="predicted"/>
<evidence type="ECO:0008006" key="3">
    <source>
        <dbReference type="Google" id="ProtNLM"/>
    </source>
</evidence>
<protein>
    <recommendedName>
        <fullName evidence="3">SalK</fullName>
    </recommendedName>
</protein>
<accession>A0ABN3VI98</accession>
<evidence type="ECO:0000313" key="1">
    <source>
        <dbReference type="EMBL" id="GAA2807690.1"/>
    </source>
</evidence>
<keyword evidence="2" id="KW-1185">Reference proteome</keyword>
<gene>
    <name evidence="1" type="ORF">GCM10010470_48750</name>
</gene>
<dbReference type="RefSeq" id="WP_344683410.1">
    <property type="nucleotide sequence ID" value="NZ_BAAAUX010000019.1"/>
</dbReference>
<dbReference type="EMBL" id="BAAAUX010000019">
    <property type="protein sequence ID" value="GAA2807690.1"/>
    <property type="molecule type" value="Genomic_DNA"/>
</dbReference>
<reference evidence="1 2" key="1">
    <citation type="journal article" date="2019" name="Int. J. Syst. Evol. Microbiol.">
        <title>The Global Catalogue of Microorganisms (GCM) 10K type strain sequencing project: providing services to taxonomists for standard genome sequencing and annotation.</title>
        <authorList>
            <consortium name="The Broad Institute Genomics Platform"/>
            <consortium name="The Broad Institute Genome Sequencing Center for Infectious Disease"/>
            <person name="Wu L."/>
            <person name="Ma J."/>
        </authorList>
    </citation>
    <scope>NUCLEOTIDE SEQUENCE [LARGE SCALE GENOMIC DNA]</scope>
    <source>
        <strain evidence="1 2">JCM 9383</strain>
    </source>
</reference>
<comment type="caution">
    <text evidence="1">The sequence shown here is derived from an EMBL/GenBank/DDBJ whole genome shotgun (WGS) entry which is preliminary data.</text>
</comment>
<dbReference type="NCBIfam" id="NF047719">
    <property type="entry name" value="SCO6745_fam_HTH"/>
    <property type="match status" value="1"/>
</dbReference>